<name>A0A553NEF9_TIGCA</name>
<dbReference type="InterPro" id="IPR050753">
    <property type="entry name" value="Peptidase_M14_domain"/>
</dbReference>
<feature type="chain" id="PRO_5021996597" description="Peptidase M14 domain-containing protein" evidence="10">
    <location>
        <begin position="21"/>
        <end position="433"/>
    </location>
</feature>
<dbReference type="PROSITE" id="PS00132">
    <property type="entry name" value="CARBOXYPEPT_ZN_1"/>
    <property type="match status" value="1"/>
</dbReference>
<keyword evidence="3" id="KW-0121">Carboxypeptidase</keyword>
<dbReference type="PRINTS" id="PR00765">
    <property type="entry name" value="CRBOXYPTASEA"/>
</dbReference>
<dbReference type="GO" id="GO:0005615">
    <property type="term" value="C:extracellular space"/>
    <property type="evidence" value="ECO:0007669"/>
    <property type="project" value="TreeGrafter"/>
</dbReference>
<dbReference type="Pfam" id="PF00246">
    <property type="entry name" value="Peptidase_M14"/>
    <property type="match status" value="1"/>
</dbReference>
<dbReference type="OMA" id="FPKQFDE"/>
<keyword evidence="13" id="KW-1185">Reference proteome</keyword>
<accession>A0A553NEF9</accession>
<dbReference type="SUPFAM" id="SSF53187">
    <property type="entry name" value="Zn-dependent exopeptidases"/>
    <property type="match status" value="1"/>
</dbReference>
<evidence type="ECO:0000256" key="5">
    <source>
        <dbReference type="ARBA" id="ARBA00022723"/>
    </source>
</evidence>
<dbReference type="SMART" id="SM00631">
    <property type="entry name" value="Zn_pept"/>
    <property type="match status" value="1"/>
</dbReference>
<dbReference type="FunFam" id="3.40.630.10:FF:000020">
    <property type="entry name" value="Carboxypeptidase D"/>
    <property type="match status" value="1"/>
</dbReference>
<dbReference type="PROSITE" id="PS52035">
    <property type="entry name" value="PEPTIDASE_M14"/>
    <property type="match status" value="1"/>
</dbReference>
<dbReference type="EMBL" id="VCGU01000458">
    <property type="protein sequence ID" value="TRY63832.1"/>
    <property type="molecule type" value="Genomic_DNA"/>
</dbReference>
<keyword evidence="10" id="KW-0732">Signal</keyword>
<dbReference type="GO" id="GO:0016485">
    <property type="term" value="P:protein processing"/>
    <property type="evidence" value="ECO:0007669"/>
    <property type="project" value="TreeGrafter"/>
</dbReference>
<keyword evidence="5" id="KW-0479">Metal-binding</keyword>
<dbReference type="Pfam" id="PF13620">
    <property type="entry name" value="CarboxypepD_reg"/>
    <property type="match status" value="1"/>
</dbReference>
<evidence type="ECO:0000256" key="2">
    <source>
        <dbReference type="ARBA" id="ARBA00005988"/>
    </source>
</evidence>
<comment type="cofactor">
    <cofactor evidence="1">
        <name>Zn(2+)</name>
        <dbReference type="ChEBI" id="CHEBI:29105"/>
    </cofactor>
</comment>
<organism evidence="12 13">
    <name type="scientific">Tigriopus californicus</name>
    <name type="common">Marine copepod</name>
    <dbReference type="NCBI Taxonomy" id="6832"/>
    <lineage>
        <taxon>Eukaryota</taxon>
        <taxon>Metazoa</taxon>
        <taxon>Ecdysozoa</taxon>
        <taxon>Arthropoda</taxon>
        <taxon>Crustacea</taxon>
        <taxon>Multicrustacea</taxon>
        <taxon>Hexanauplia</taxon>
        <taxon>Copepoda</taxon>
        <taxon>Harpacticoida</taxon>
        <taxon>Harpacticidae</taxon>
        <taxon>Tigriopus</taxon>
    </lineage>
</organism>
<evidence type="ECO:0000256" key="4">
    <source>
        <dbReference type="ARBA" id="ARBA00022670"/>
    </source>
</evidence>
<dbReference type="Gene3D" id="3.40.630.10">
    <property type="entry name" value="Zn peptidases"/>
    <property type="match status" value="1"/>
</dbReference>
<proteinExistence type="inferred from homology"/>
<dbReference type="GO" id="GO:0006518">
    <property type="term" value="P:peptide metabolic process"/>
    <property type="evidence" value="ECO:0007669"/>
    <property type="project" value="TreeGrafter"/>
</dbReference>
<evidence type="ECO:0000313" key="13">
    <source>
        <dbReference type="Proteomes" id="UP000318571"/>
    </source>
</evidence>
<evidence type="ECO:0000256" key="7">
    <source>
        <dbReference type="ARBA" id="ARBA00022833"/>
    </source>
</evidence>
<gene>
    <name evidence="12" type="ORF">TCAL_08292</name>
</gene>
<dbReference type="STRING" id="6832.A0A553NEF9"/>
<dbReference type="CDD" id="cd11308">
    <property type="entry name" value="Peptidase_M14NE-CP-C_like"/>
    <property type="match status" value="1"/>
</dbReference>
<comment type="similarity">
    <text evidence="2 9">Belongs to the peptidase M14 family.</text>
</comment>
<keyword evidence="7" id="KW-0862">Zinc</keyword>
<keyword evidence="4" id="KW-0645">Protease</keyword>
<evidence type="ECO:0000256" key="8">
    <source>
        <dbReference type="ARBA" id="ARBA00023180"/>
    </source>
</evidence>
<evidence type="ECO:0000256" key="9">
    <source>
        <dbReference type="PROSITE-ProRule" id="PRU01379"/>
    </source>
</evidence>
<dbReference type="Gene3D" id="2.60.40.1120">
    <property type="entry name" value="Carboxypeptidase-like, regulatory domain"/>
    <property type="match status" value="1"/>
</dbReference>
<sequence>MGRFTLTLTCVVASLCWSSAQRVSRQGARRACVADGIEMCSYENHNGMLQKLNNLALQYPRLAQVGSVGKSVQGRDLAYIKISGNVSSRNVMEPMFKFVGNMHGDETLGRQLNIYMAEYLLKNYATDSRIRQLVDNTEIFLMPTMNPDGYSSSSPSCGASIFQALSHVFSGNPRHNARNKDLNRNFPKQFDENQNVPFNELKRGREIETQHIMDWIKGNPFVLSANMHSGAMVASYPFDDSAAHQSKGRYSASPDDKFFRYVAKLYSQNHPQMGQGVNCRERFEDGITNGANWYDVPGGMQDFNYLHSNAFEITLELTCCKHIPASELAKGWSDNKESMLKYMEATHLGVKGMVLDGQTNIPVPNAQVHVEGINHPVTTTNKGEYWRLLAPGTYRLFATAPGYLQSLPVSVNVLEASPPQALISHFNLIKSKK</sequence>
<evidence type="ECO:0000256" key="1">
    <source>
        <dbReference type="ARBA" id="ARBA00001947"/>
    </source>
</evidence>
<comment type="caution">
    <text evidence="12">The sequence shown here is derived from an EMBL/GenBank/DDBJ whole genome shotgun (WGS) entry which is preliminary data.</text>
</comment>
<evidence type="ECO:0000256" key="3">
    <source>
        <dbReference type="ARBA" id="ARBA00022645"/>
    </source>
</evidence>
<evidence type="ECO:0000256" key="10">
    <source>
        <dbReference type="SAM" id="SignalP"/>
    </source>
</evidence>
<dbReference type="PANTHER" id="PTHR11532:SF57">
    <property type="entry name" value="CARBOXYPEPTIDASE D, B"/>
    <property type="match status" value="1"/>
</dbReference>
<feature type="domain" description="Peptidase M14" evidence="11">
    <location>
        <begin position="41"/>
        <end position="346"/>
    </location>
</feature>
<dbReference type="PROSITE" id="PS00133">
    <property type="entry name" value="CARBOXYPEPT_ZN_2"/>
    <property type="match status" value="1"/>
</dbReference>
<feature type="signal peptide" evidence="10">
    <location>
        <begin position="1"/>
        <end position="20"/>
    </location>
</feature>
<protein>
    <recommendedName>
        <fullName evidence="11">Peptidase M14 domain-containing protein</fullName>
    </recommendedName>
</protein>
<dbReference type="InterPro" id="IPR057246">
    <property type="entry name" value="CARBOXYPEPT_ZN_1"/>
</dbReference>
<dbReference type="PANTHER" id="PTHR11532">
    <property type="entry name" value="PROTEASE M14 CARBOXYPEPTIDASE"/>
    <property type="match status" value="1"/>
</dbReference>
<evidence type="ECO:0000256" key="6">
    <source>
        <dbReference type="ARBA" id="ARBA00022801"/>
    </source>
</evidence>
<dbReference type="InterPro" id="IPR057247">
    <property type="entry name" value="CARBOXYPEPT_ZN_2"/>
</dbReference>
<dbReference type="InterPro" id="IPR008969">
    <property type="entry name" value="CarboxyPept-like_regulatory"/>
</dbReference>
<reference evidence="12 13" key="1">
    <citation type="journal article" date="2018" name="Nat. Ecol. Evol.">
        <title>Genomic signatures of mitonuclear coevolution across populations of Tigriopus californicus.</title>
        <authorList>
            <person name="Barreto F.S."/>
            <person name="Watson E.T."/>
            <person name="Lima T.G."/>
            <person name="Willett C.S."/>
            <person name="Edmands S."/>
            <person name="Li W."/>
            <person name="Burton R.S."/>
        </authorList>
    </citation>
    <scope>NUCLEOTIDE SEQUENCE [LARGE SCALE GENOMIC DNA]</scope>
    <source>
        <strain evidence="12 13">San Diego</strain>
    </source>
</reference>
<keyword evidence="6" id="KW-0378">Hydrolase</keyword>
<feature type="active site" description="Proton donor/acceptor" evidence="9">
    <location>
        <position position="316"/>
    </location>
</feature>
<dbReference type="GO" id="GO:0008270">
    <property type="term" value="F:zinc ion binding"/>
    <property type="evidence" value="ECO:0007669"/>
    <property type="project" value="InterPro"/>
</dbReference>
<keyword evidence="8" id="KW-0325">Glycoprotein</keyword>
<evidence type="ECO:0000313" key="12">
    <source>
        <dbReference type="EMBL" id="TRY63832.1"/>
    </source>
</evidence>
<dbReference type="AlphaFoldDB" id="A0A553NEF9"/>
<dbReference type="SUPFAM" id="SSF49464">
    <property type="entry name" value="Carboxypeptidase regulatory domain-like"/>
    <property type="match status" value="1"/>
</dbReference>
<evidence type="ECO:0000259" key="11">
    <source>
        <dbReference type="PROSITE" id="PS52035"/>
    </source>
</evidence>
<dbReference type="GO" id="GO:0004181">
    <property type="term" value="F:metallocarboxypeptidase activity"/>
    <property type="evidence" value="ECO:0007669"/>
    <property type="project" value="InterPro"/>
</dbReference>
<dbReference type="InterPro" id="IPR000834">
    <property type="entry name" value="Peptidase_M14"/>
</dbReference>
<dbReference type="Proteomes" id="UP000318571">
    <property type="component" value="Chromosome 10"/>
</dbReference>
<dbReference type="OrthoDB" id="10249045at2759"/>